<name>A0ABT9VIG0_9BACI</name>
<dbReference type="PANTHER" id="PTHR44757">
    <property type="entry name" value="DIGUANYLATE CYCLASE DGCP"/>
    <property type="match status" value="1"/>
</dbReference>
<dbReference type="PROSITE" id="PS50112">
    <property type="entry name" value="PAS"/>
    <property type="match status" value="2"/>
</dbReference>
<feature type="domain" description="PAC" evidence="2">
    <location>
        <begin position="199"/>
        <end position="251"/>
    </location>
</feature>
<feature type="non-terminal residue" evidence="3">
    <location>
        <position position="266"/>
    </location>
</feature>
<dbReference type="InterPro" id="IPR000700">
    <property type="entry name" value="PAS-assoc_C"/>
</dbReference>
<feature type="domain" description="PAS" evidence="1">
    <location>
        <begin position="135"/>
        <end position="185"/>
    </location>
</feature>
<dbReference type="NCBIfam" id="TIGR00229">
    <property type="entry name" value="sensory_box"/>
    <property type="match status" value="2"/>
</dbReference>
<dbReference type="SUPFAM" id="SSF55785">
    <property type="entry name" value="PYP-like sensor domain (PAS domain)"/>
    <property type="match status" value="2"/>
</dbReference>
<reference evidence="3 4" key="1">
    <citation type="submission" date="2023-07" db="EMBL/GenBank/DDBJ databases">
        <title>Genomic Encyclopedia of Type Strains, Phase IV (KMG-IV): sequencing the most valuable type-strain genomes for metagenomic binning, comparative biology and taxonomic classification.</title>
        <authorList>
            <person name="Goeker M."/>
        </authorList>
    </citation>
    <scope>NUCLEOTIDE SEQUENCE [LARGE SCALE GENOMIC DNA]</scope>
    <source>
        <strain evidence="3 4">DSM 16460</strain>
    </source>
</reference>
<comment type="caution">
    <text evidence="3">The sequence shown here is derived from an EMBL/GenBank/DDBJ whole genome shotgun (WGS) entry which is preliminary data.</text>
</comment>
<dbReference type="InterPro" id="IPR052155">
    <property type="entry name" value="Biofilm_reg_signaling"/>
</dbReference>
<feature type="domain" description="PAS" evidence="1">
    <location>
        <begin position="13"/>
        <end position="69"/>
    </location>
</feature>
<dbReference type="InterPro" id="IPR035965">
    <property type="entry name" value="PAS-like_dom_sf"/>
</dbReference>
<dbReference type="InterPro" id="IPR000014">
    <property type="entry name" value="PAS"/>
</dbReference>
<evidence type="ECO:0000313" key="4">
    <source>
        <dbReference type="Proteomes" id="UP001224359"/>
    </source>
</evidence>
<protein>
    <submittedName>
        <fullName evidence="3">PAS domain S-box-containing protein</fullName>
    </submittedName>
</protein>
<dbReference type="PROSITE" id="PS50113">
    <property type="entry name" value="PAC"/>
    <property type="match status" value="1"/>
</dbReference>
<dbReference type="PANTHER" id="PTHR44757:SF2">
    <property type="entry name" value="BIOFILM ARCHITECTURE MAINTENANCE PROTEIN MBAA"/>
    <property type="match status" value="1"/>
</dbReference>
<proteinExistence type="predicted"/>
<dbReference type="CDD" id="cd00130">
    <property type="entry name" value="PAS"/>
    <property type="match status" value="2"/>
</dbReference>
<dbReference type="Pfam" id="PF00989">
    <property type="entry name" value="PAS"/>
    <property type="match status" value="1"/>
</dbReference>
<dbReference type="InterPro" id="IPR013767">
    <property type="entry name" value="PAS_fold"/>
</dbReference>
<accession>A0ABT9VIG0</accession>
<organism evidence="3 4">
    <name type="scientific">Alkalibacillus salilacus</name>
    <dbReference type="NCBI Taxonomy" id="284582"/>
    <lineage>
        <taxon>Bacteria</taxon>
        <taxon>Bacillati</taxon>
        <taxon>Bacillota</taxon>
        <taxon>Bacilli</taxon>
        <taxon>Bacillales</taxon>
        <taxon>Bacillaceae</taxon>
        <taxon>Alkalibacillus</taxon>
    </lineage>
</organism>
<evidence type="ECO:0000313" key="3">
    <source>
        <dbReference type="EMBL" id="MDQ0160667.1"/>
    </source>
</evidence>
<dbReference type="EMBL" id="JAUSTQ010000015">
    <property type="protein sequence ID" value="MDQ0160667.1"/>
    <property type="molecule type" value="Genomic_DNA"/>
</dbReference>
<dbReference type="Gene3D" id="3.30.450.20">
    <property type="entry name" value="PAS domain"/>
    <property type="match status" value="2"/>
</dbReference>
<keyword evidence="4" id="KW-1185">Reference proteome</keyword>
<evidence type="ECO:0000259" key="2">
    <source>
        <dbReference type="PROSITE" id="PS50113"/>
    </source>
</evidence>
<dbReference type="RefSeq" id="WP_306978077.1">
    <property type="nucleotide sequence ID" value="NZ_JAUSTQ010000015.1"/>
</dbReference>
<dbReference type="Proteomes" id="UP001224359">
    <property type="component" value="Unassembled WGS sequence"/>
</dbReference>
<evidence type="ECO:0000259" key="1">
    <source>
        <dbReference type="PROSITE" id="PS50112"/>
    </source>
</evidence>
<dbReference type="SMART" id="SM00091">
    <property type="entry name" value="PAS"/>
    <property type="match status" value="2"/>
</dbReference>
<sequence>MSDQDEIVPETLSLEAYRSIVAYNPDSVLVVSIDKTIIEVNNRATELLGYSKESLVNQSFHSLFENEDRINQLFGDVRQGYSGEEELVVHLKNGGATHLSIKYMPMFQQDALIGVFIVLRDISTLYQTHESLQYTKNMFESLFHHTSNAIESFDMQGIVVDINPAFERIFGWQRQEVIGKPSLFQAWLHDMSDEFDALTDYNATITTKHDEKITVNLAISPIIDRHDNITGYTVVARDVTKQKQLQEQLSESEERYRLVAENTLDV</sequence>
<dbReference type="Pfam" id="PF13426">
    <property type="entry name" value="PAS_9"/>
    <property type="match status" value="1"/>
</dbReference>
<gene>
    <name evidence="3" type="ORF">J2S77_002671</name>
</gene>